<comment type="caution">
    <text evidence="2">The sequence shown here is derived from an EMBL/GenBank/DDBJ whole genome shotgun (WGS) entry which is preliminary data.</text>
</comment>
<evidence type="ECO:0008006" key="4">
    <source>
        <dbReference type="Google" id="ProtNLM"/>
    </source>
</evidence>
<evidence type="ECO:0000313" key="2">
    <source>
        <dbReference type="EMBL" id="SOJ54914.1"/>
    </source>
</evidence>
<gene>
    <name evidence="2" type="ORF">MSIMFB_02405</name>
</gene>
<reference evidence="2 3" key="1">
    <citation type="submission" date="2017-10" db="EMBL/GenBank/DDBJ databases">
        <authorList>
            <consortium name="Urmite Genomes"/>
        </authorList>
    </citation>
    <scope>NUCLEOTIDE SEQUENCE [LARGE SCALE GENOMIC DNA]</scope>
    <source>
        <strain evidence="2 3">FB-527</strain>
    </source>
</reference>
<feature type="transmembrane region" description="Helical" evidence="1">
    <location>
        <begin position="287"/>
        <end position="305"/>
    </location>
</feature>
<proteinExistence type="predicted"/>
<feature type="transmembrane region" description="Helical" evidence="1">
    <location>
        <begin position="264"/>
        <end position="280"/>
    </location>
</feature>
<organism evidence="2 3">
    <name type="scientific">Mycobacterium simulans</name>
    <dbReference type="NCBI Taxonomy" id="627089"/>
    <lineage>
        <taxon>Bacteria</taxon>
        <taxon>Bacillati</taxon>
        <taxon>Actinomycetota</taxon>
        <taxon>Actinomycetes</taxon>
        <taxon>Mycobacteriales</taxon>
        <taxon>Mycobacteriaceae</taxon>
        <taxon>Mycobacterium</taxon>
    </lineage>
</organism>
<dbReference type="RefSeq" id="WP_260861027.1">
    <property type="nucleotide sequence ID" value="NZ_OCTY01000002.1"/>
</dbReference>
<keyword evidence="3" id="KW-1185">Reference proteome</keyword>
<evidence type="ECO:0000256" key="1">
    <source>
        <dbReference type="SAM" id="Phobius"/>
    </source>
</evidence>
<evidence type="ECO:0000313" key="3">
    <source>
        <dbReference type="Proteomes" id="UP000554965"/>
    </source>
</evidence>
<dbReference type="EMBL" id="OCTY01000002">
    <property type="protein sequence ID" value="SOJ54914.1"/>
    <property type="molecule type" value="Genomic_DNA"/>
</dbReference>
<name>A0A7Z7IKG9_9MYCO</name>
<sequence length="520" mass="55227">MNIAVAAGLVVATAILRSQAIAAWGLLNPDEAELMVQARAALVSPVPFSTWITGTTGPYWVLFLAGLSMLGAPLTLAFAHLLAAVLWALTAAALFVAASRVTGRGPAIVVTLVWWFPVATTFLVGDPVDFGALSTEYLPTLLIVASALVPREQLAARPWLFGVLGVLAGLAVGAKYQLAPVALAFAAAQLIVLRPSARRVVVSLLWWIAGAVLPVAAIVLVMVASPATNWALVEQTFTFVASYGSGRSQLQRVTSTCTALIRPWAYQLVTLAGLIWLSRFSERRSNLARVVLVVGGLTAVLIGGMGYPHYLIAFFGAVGLAATMPVKMPVKMPLKPDARLRPQWLLPTALALVMGLAAAVVLMVGYTRARWAPLPPQAVVAAFSSNSVNRDPTLARACPPGLPAVVWGWAAELYIAQEWQSAMPYLNAAALSWSPANREAGEPIVRAGIDRAACILDATGLVRPNCPVDRPDQLVTFCSSAKFALPRAYPQLAELIGRQFHTVPITGRCDGCTLYVRNSS</sequence>
<feature type="transmembrane region" description="Helical" evidence="1">
    <location>
        <begin position="77"/>
        <end position="98"/>
    </location>
</feature>
<protein>
    <recommendedName>
        <fullName evidence="4">Glycosyltransferase RgtA/B/C/D-like domain-containing protein</fullName>
    </recommendedName>
</protein>
<feature type="transmembrane region" description="Helical" evidence="1">
    <location>
        <begin position="204"/>
        <end position="224"/>
    </location>
</feature>
<dbReference type="Proteomes" id="UP000554965">
    <property type="component" value="Unassembled WGS sequence"/>
</dbReference>
<feature type="transmembrane region" description="Helical" evidence="1">
    <location>
        <begin position="105"/>
        <end position="124"/>
    </location>
</feature>
<keyword evidence="1" id="KW-1133">Transmembrane helix</keyword>
<accession>A0A7Z7IKG9</accession>
<dbReference type="AlphaFoldDB" id="A0A7Z7IKG9"/>
<feature type="transmembrane region" description="Helical" evidence="1">
    <location>
        <begin position="344"/>
        <end position="366"/>
    </location>
</feature>
<keyword evidence="1" id="KW-0812">Transmembrane</keyword>
<keyword evidence="1" id="KW-0472">Membrane</keyword>